<accession>A0ABW5E1H1</accession>
<dbReference type="Proteomes" id="UP001597295">
    <property type="component" value="Unassembled WGS sequence"/>
</dbReference>
<evidence type="ECO:0000313" key="1">
    <source>
        <dbReference type="EMBL" id="MFD2265315.1"/>
    </source>
</evidence>
<dbReference type="RefSeq" id="WP_379878529.1">
    <property type="nucleotide sequence ID" value="NZ_JBHUIP010000016.1"/>
</dbReference>
<name>A0ABW5E1H1_9PROT</name>
<proteinExistence type="predicted"/>
<organism evidence="1 2">
    <name type="scientific">Lacibacterium aquatile</name>
    <dbReference type="NCBI Taxonomy" id="1168082"/>
    <lineage>
        <taxon>Bacteria</taxon>
        <taxon>Pseudomonadati</taxon>
        <taxon>Pseudomonadota</taxon>
        <taxon>Alphaproteobacteria</taxon>
        <taxon>Rhodospirillales</taxon>
        <taxon>Rhodospirillaceae</taxon>
    </lineage>
</organism>
<dbReference type="EMBL" id="JBHUIP010000016">
    <property type="protein sequence ID" value="MFD2265315.1"/>
    <property type="molecule type" value="Genomic_DNA"/>
</dbReference>
<keyword evidence="2" id="KW-1185">Reference proteome</keyword>
<sequence>MAQVFLGVGLYSVNQAAQLLKREPSRLRRWLVGRRYRAADGSEKWSAPLLSSQIGIIDGQLVLSFRDLMELRALDRFLAAGLSVRLLRKAMVMAREAFQDGRPLSNRRFGTDGRTLFAGGDGMMLDLVSGQYAPVPLIAPSLASDCEFDAASMPLRWWPLGRASGIVLDPGRAFGQPLLDRLGVPVSVLTAAAGDCFGATPDELHAARDFETWLAA</sequence>
<evidence type="ECO:0000313" key="2">
    <source>
        <dbReference type="Proteomes" id="UP001597295"/>
    </source>
</evidence>
<gene>
    <name evidence="1" type="ORF">ACFSM5_20595</name>
</gene>
<protein>
    <recommendedName>
        <fullName evidence="3">DUF433 domain-containing protein</fullName>
    </recommendedName>
</protein>
<evidence type="ECO:0008006" key="3">
    <source>
        <dbReference type="Google" id="ProtNLM"/>
    </source>
</evidence>
<reference evidence="2" key="1">
    <citation type="journal article" date="2019" name="Int. J. Syst. Evol. Microbiol.">
        <title>The Global Catalogue of Microorganisms (GCM) 10K type strain sequencing project: providing services to taxonomists for standard genome sequencing and annotation.</title>
        <authorList>
            <consortium name="The Broad Institute Genomics Platform"/>
            <consortium name="The Broad Institute Genome Sequencing Center for Infectious Disease"/>
            <person name="Wu L."/>
            <person name="Ma J."/>
        </authorList>
    </citation>
    <scope>NUCLEOTIDE SEQUENCE [LARGE SCALE GENOMIC DNA]</scope>
    <source>
        <strain evidence="2">CGMCC 1.19062</strain>
    </source>
</reference>
<comment type="caution">
    <text evidence="1">The sequence shown here is derived from an EMBL/GenBank/DDBJ whole genome shotgun (WGS) entry which is preliminary data.</text>
</comment>